<proteinExistence type="predicted"/>
<evidence type="ECO:0000313" key="1">
    <source>
        <dbReference type="EMBL" id="KAG5573290.1"/>
    </source>
</evidence>
<gene>
    <name evidence="1" type="ORF">H5410_063056</name>
</gene>
<sequence length="79" mass="9046">MVRSSLLYDVGVLVSWELICSEDQKKHVAEMHENVEMGRGSLCVADKMREVRLIWFGHVKRWCANAPTRNCERLGVGNT</sequence>
<comment type="caution">
    <text evidence="1">The sequence shown here is derived from an EMBL/GenBank/DDBJ whole genome shotgun (WGS) entry which is preliminary data.</text>
</comment>
<dbReference type="OrthoDB" id="1302702at2759"/>
<protein>
    <submittedName>
        <fullName evidence="1">Uncharacterized protein</fullName>
    </submittedName>
</protein>
<accession>A0A9J5WCH2</accession>
<name>A0A9J5WCH2_SOLCO</name>
<reference evidence="1 2" key="1">
    <citation type="submission" date="2020-09" db="EMBL/GenBank/DDBJ databases">
        <title>De no assembly of potato wild relative species, Solanum commersonii.</title>
        <authorList>
            <person name="Cho K."/>
        </authorList>
    </citation>
    <scope>NUCLEOTIDE SEQUENCE [LARGE SCALE GENOMIC DNA]</scope>
    <source>
        <strain evidence="1">LZ3.2</strain>
        <tissue evidence="1">Leaf</tissue>
    </source>
</reference>
<evidence type="ECO:0000313" key="2">
    <source>
        <dbReference type="Proteomes" id="UP000824120"/>
    </source>
</evidence>
<organism evidence="1 2">
    <name type="scientific">Solanum commersonii</name>
    <name type="common">Commerson's wild potato</name>
    <name type="synonym">Commerson's nightshade</name>
    <dbReference type="NCBI Taxonomy" id="4109"/>
    <lineage>
        <taxon>Eukaryota</taxon>
        <taxon>Viridiplantae</taxon>
        <taxon>Streptophyta</taxon>
        <taxon>Embryophyta</taxon>
        <taxon>Tracheophyta</taxon>
        <taxon>Spermatophyta</taxon>
        <taxon>Magnoliopsida</taxon>
        <taxon>eudicotyledons</taxon>
        <taxon>Gunneridae</taxon>
        <taxon>Pentapetalae</taxon>
        <taxon>asterids</taxon>
        <taxon>lamiids</taxon>
        <taxon>Solanales</taxon>
        <taxon>Solanaceae</taxon>
        <taxon>Solanoideae</taxon>
        <taxon>Solaneae</taxon>
        <taxon>Solanum</taxon>
    </lineage>
</organism>
<dbReference type="Proteomes" id="UP000824120">
    <property type="component" value="Chromosome 12"/>
</dbReference>
<dbReference type="AlphaFoldDB" id="A0A9J5WCH2"/>
<dbReference type="EMBL" id="JACXVP010000012">
    <property type="protein sequence ID" value="KAG5573290.1"/>
    <property type="molecule type" value="Genomic_DNA"/>
</dbReference>
<keyword evidence="2" id="KW-1185">Reference proteome</keyword>